<dbReference type="GO" id="GO:0007155">
    <property type="term" value="P:cell adhesion"/>
    <property type="evidence" value="ECO:0007669"/>
    <property type="project" value="InterPro"/>
</dbReference>
<accession>A0A6J4V486</accession>
<evidence type="ECO:0000256" key="3">
    <source>
        <dbReference type="ARBA" id="ARBA00022723"/>
    </source>
</evidence>
<dbReference type="InterPro" id="IPR006128">
    <property type="entry name" value="Lipoprotein_PsaA-like"/>
</dbReference>
<comment type="subcellular location">
    <subcellularLocation>
        <location evidence="1">Cell envelope</location>
    </subcellularLocation>
</comment>
<feature type="chain" id="PRO_5026925493" evidence="6">
    <location>
        <begin position="27"/>
        <end position="329"/>
    </location>
</feature>
<evidence type="ECO:0000313" key="7">
    <source>
        <dbReference type="EMBL" id="CAA9566046.1"/>
    </source>
</evidence>
<proteinExistence type="inferred from homology"/>
<comment type="similarity">
    <text evidence="5">Belongs to the bacterial solute-binding protein 9 family.</text>
</comment>
<dbReference type="InterPro" id="IPR050492">
    <property type="entry name" value="Bact_metal-bind_prot9"/>
</dbReference>
<dbReference type="InterPro" id="IPR006127">
    <property type="entry name" value="ZnuA-like"/>
</dbReference>
<evidence type="ECO:0000256" key="5">
    <source>
        <dbReference type="RuleBase" id="RU003512"/>
    </source>
</evidence>
<dbReference type="InterPro" id="IPR006129">
    <property type="entry name" value="AdhesinB"/>
</dbReference>
<feature type="signal peptide" evidence="6">
    <location>
        <begin position="1"/>
        <end position="26"/>
    </location>
</feature>
<keyword evidence="2 5" id="KW-0813">Transport</keyword>
<evidence type="ECO:0000256" key="1">
    <source>
        <dbReference type="ARBA" id="ARBA00004196"/>
    </source>
</evidence>
<dbReference type="Gene3D" id="3.40.50.1980">
    <property type="entry name" value="Nitrogenase molybdenum iron protein domain"/>
    <property type="match status" value="2"/>
</dbReference>
<keyword evidence="4 6" id="KW-0732">Signal</keyword>
<dbReference type="EMBL" id="CADCWP010000077">
    <property type="protein sequence ID" value="CAA9566046.1"/>
    <property type="molecule type" value="Genomic_DNA"/>
</dbReference>
<dbReference type="AlphaFoldDB" id="A0A6J4V486"/>
<dbReference type="GO" id="GO:0030001">
    <property type="term" value="P:metal ion transport"/>
    <property type="evidence" value="ECO:0007669"/>
    <property type="project" value="InterPro"/>
</dbReference>
<dbReference type="PANTHER" id="PTHR42953:SF1">
    <property type="entry name" value="METAL-BINDING PROTEIN HI_0362-RELATED"/>
    <property type="match status" value="1"/>
</dbReference>
<dbReference type="Pfam" id="PF01297">
    <property type="entry name" value="ZnuA"/>
    <property type="match status" value="1"/>
</dbReference>
<dbReference type="PRINTS" id="PR00691">
    <property type="entry name" value="ADHESINB"/>
</dbReference>
<gene>
    <name evidence="7" type="ORF">AVDCRST_MAG86-1068</name>
</gene>
<sequence>MPKSIFRIINFITVGLLLSACGSPTAGEVAGKPEVITTVGMIADVAQNVAGRCATVVPLMGPGTDPHTYRASARDSRTLGSTDLILYSGYALEGEFGELLGRIGEGRPTLAVAEAAIPRAEIIATDSKYGVDPHVWMDVASWGRIADVTARSLSELVPNCAARMRRNAAAYRRQLGALDGWVRESIASIPEEQRILVTAHDAFGYYARAYGLEVAGIQGVSTASEAAISDIRSTVDTVVARRVPAIFVESSVNGRTIQAVQQAAADRGVETRVGGQLYSDAMGEAGTKDGTYIGMIVHNTRAITQALGGTAPPLPTGLRAWAERWGVTS</sequence>
<dbReference type="SUPFAM" id="SSF53807">
    <property type="entry name" value="Helical backbone' metal receptor"/>
    <property type="match status" value="1"/>
</dbReference>
<evidence type="ECO:0000256" key="4">
    <source>
        <dbReference type="ARBA" id="ARBA00022729"/>
    </source>
</evidence>
<evidence type="ECO:0000256" key="2">
    <source>
        <dbReference type="ARBA" id="ARBA00022448"/>
    </source>
</evidence>
<evidence type="ECO:0000256" key="6">
    <source>
        <dbReference type="SAM" id="SignalP"/>
    </source>
</evidence>
<reference evidence="7" key="1">
    <citation type="submission" date="2020-02" db="EMBL/GenBank/DDBJ databases">
        <authorList>
            <person name="Meier V. D."/>
        </authorList>
    </citation>
    <scope>NUCLEOTIDE SEQUENCE</scope>
    <source>
        <strain evidence="7">AVDCRST_MAG86</strain>
    </source>
</reference>
<dbReference type="PRINTS" id="PR00690">
    <property type="entry name" value="ADHESNFAMILY"/>
</dbReference>
<dbReference type="PROSITE" id="PS51257">
    <property type="entry name" value="PROKAR_LIPOPROTEIN"/>
    <property type="match status" value="1"/>
</dbReference>
<dbReference type="PANTHER" id="PTHR42953">
    <property type="entry name" value="HIGH-AFFINITY ZINC UPTAKE SYSTEM PROTEIN ZNUA-RELATED"/>
    <property type="match status" value="1"/>
</dbReference>
<dbReference type="GO" id="GO:0046872">
    <property type="term" value="F:metal ion binding"/>
    <property type="evidence" value="ECO:0007669"/>
    <property type="project" value="UniProtKB-KW"/>
</dbReference>
<dbReference type="GO" id="GO:0030313">
    <property type="term" value="C:cell envelope"/>
    <property type="evidence" value="ECO:0007669"/>
    <property type="project" value="UniProtKB-SubCell"/>
</dbReference>
<organism evidence="7">
    <name type="scientific">uncultured Truepera sp</name>
    <dbReference type="NCBI Taxonomy" id="543023"/>
    <lineage>
        <taxon>Bacteria</taxon>
        <taxon>Thermotogati</taxon>
        <taxon>Deinococcota</taxon>
        <taxon>Deinococci</taxon>
        <taxon>Trueperales</taxon>
        <taxon>Trueperaceae</taxon>
        <taxon>Truepera</taxon>
        <taxon>environmental samples</taxon>
    </lineage>
</organism>
<name>A0A6J4V486_9DEIN</name>
<keyword evidence="3" id="KW-0479">Metal-binding</keyword>
<protein>
    <submittedName>
        <fullName evidence="7">Manganese ABC transporter, periplasmic-binding protein SitA</fullName>
    </submittedName>
</protein>